<accession>A0A849A9M7</accession>
<feature type="domain" description="Glyoxalase-like" evidence="1">
    <location>
        <begin position="3"/>
        <end position="174"/>
    </location>
</feature>
<gene>
    <name evidence="2" type="ORF">HKD39_11445</name>
</gene>
<dbReference type="Gene3D" id="3.10.180.10">
    <property type="entry name" value="2,3-Dihydroxybiphenyl 1,2-Dioxygenase, domain 1"/>
    <property type="match status" value="1"/>
</dbReference>
<dbReference type="PANTHER" id="PTHR40265">
    <property type="entry name" value="BLL2707 PROTEIN"/>
    <property type="match status" value="1"/>
</dbReference>
<dbReference type="InterPro" id="IPR029068">
    <property type="entry name" value="Glyas_Bleomycin-R_OHBP_Dase"/>
</dbReference>
<dbReference type="RefSeq" id="WP_171200020.1">
    <property type="nucleotide sequence ID" value="NZ_JABEND010000006.1"/>
</dbReference>
<proteinExistence type="predicted"/>
<evidence type="ECO:0000313" key="3">
    <source>
        <dbReference type="Proteomes" id="UP000562984"/>
    </source>
</evidence>
<dbReference type="PANTHER" id="PTHR40265:SF1">
    <property type="entry name" value="GLYOXALASE-LIKE DOMAIN-CONTAINING PROTEIN"/>
    <property type="match status" value="1"/>
</dbReference>
<evidence type="ECO:0000313" key="2">
    <source>
        <dbReference type="EMBL" id="NNG36316.1"/>
    </source>
</evidence>
<organism evidence="2 3">
    <name type="scientific">Nakamurella aerolata</name>
    <dbReference type="NCBI Taxonomy" id="1656892"/>
    <lineage>
        <taxon>Bacteria</taxon>
        <taxon>Bacillati</taxon>
        <taxon>Actinomycetota</taxon>
        <taxon>Actinomycetes</taxon>
        <taxon>Nakamurellales</taxon>
        <taxon>Nakamurellaceae</taxon>
        <taxon>Nakamurella</taxon>
    </lineage>
</organism>
<protein>
    <submittedName>
        <fullName evidence="2">VOC family protein</fullName>
    </submittedName>
</protein>
<name>A0A849A9M7_9ACTN</name>
<dbReference type="Pfam" id="PF13468">
    <property type="entry name" value="Glyoxalase_3"/>
    <property type="match status" value="1"/>
</dbReference>
<dbReference type="AlphaFoldDB" id="A0A849A9M7"/>
<reference evidence="2 3" key="1">
    <citation type="submission" date="2020-05" db="EMBL/GenBank/DDBJ databases">
        <title>Nakamurella sp. DB0629 isolated from air conditioner.</title>
        <authorList>
            <person name="Kim D.H."/>
            <person name="Kim D.-U."/>
        </authorList>
    </citation>
    <scope>NUCLEOTIDE SEQUENCE [LARGE SCALE GENOMIC DNA]</scope>
    <source>
        <strain evidence="2 3">DB0629</strain>
    </source>
</reference>
<evidence type="ECO:0000259" key="1">
    <source>
        <dbReference type="Pfam" id="PF13468"/>
    </source>
</evidence>
<dbReference type="InterPro" id="IPR025870">
    <property type="entry name" value="Glyoxalase-like_dom"/>
</dbReference>
<comment type="caution">
    <text evidence="2">The sequence shown here is derived from an EMBL/GenBank/DDBJ whole genome shotgun (WGS) entry which is preliminary data.</text>
</comment>
<keyword evidence="3" id="KW-1185">Reference proteome</keyword>
<dbReference type="EMBL" id="JABEND010000006">
    <property type="protein sequence ID" value="NNG36316.1"/>
    <property type="molecule type" value="Genomic_DNA"/>
</dbReference>
<dbReference type="Proteomes" id="UP000562984">
    <property type="component" value="Unassembled WGS sequence"/>
</dbReference>
<sequence>MRLDHVSYAAGPDGLDATAARLAEQLGTRTITGGVHPTFGTQNRLIPLADRRYLEIVAALDHPAADQAPFGQAVRARTESGGGWLGWVVSVDDLTPYEQRLGRPRTQAHRVWPDGFKLTWEQIGVSGLMNDPQLPFFLHWTSAPEHHPSQAGPPAATLASLDIAGDPRFVSAWLGEPEDDPLGDVKVDWSAPNGQSGLRSVTFVTDTGEVTI</sequence>